<feature type="signal peptide" evidence="2">
    <location>
        <begin position="1"/>
        <end position="16"/>
    </location>
</feature>
<accession>A0A6S6VWH4</accession>
<protein>
    <recommendedName>
        <fullName evidence="5">Apple domain-containing protein</fullName>
    </recommendedName>
</protein>
<evidence type="ECO:0008006" key="5">
    <source>
        <dbReference type="Google" id="ProtNLM"/>
    </source>
</evidence>
<evidence type="ECO:0000256" key="1">
    <source>
        <dbReference type="SAM" id="MobiDB-lite"/>
    </source>
</evidence>
<feature type="chain" id="PRO_5043366412" description="Apple domain-containing protein" evidence="2">
    <location>
        <begin position="17"/>
        <end position="311"/>
    </location>
</feature>
<proteinExistence type="predicted"/>
<name>A0A6S6VWH4_9PLEO</name>
<dbReference type="PANTHER" id="PTHR36578">
    <property type="entry name" value="CHROMOSOME 15, WHOLE GENOME SHOTGUN SEQUENCE"/>
    <property type="match status" value="1"/>
</dbReference>
<keyword evidence="2" id="KW-0732">Signal</keyword>
<dbReference type="AlphaFoldDB" id="A0A6S6VWH4"/>
<reference evidence="3" key="1">
    <citation type="submission" date="2021-02" db="EMBL/GenBank/DDBJ databases">
        <authorList>
            <person name="Syme A R."/>
            <person name="Syme A R."/>
            <person name="Moolhuijzen P."/>
        </authorList>
    </citation>
    <scope>NUCLEOTIDE SEQUENCE</scope>
    <source>
        <strain evidence="3">W1-1</strain>
    </source>
</reference>
<feature type="compositionally biased region" description="Polar residues" evidence="1">
    <location>
        <begin position="290"/>
        <end position="311"/>
    </location>
</feature>
<evidence type="ECO:0000313" key="3">
    <source>
        <dbReference type="EMBL" id="CAE7021930.1"/>
    </source>
</evidence>
<sequence>MKYLNLIPFIVGGASAAVLCASNKGNTAPGPVPNTLEGFKNESLYTFVSRDSKSIPGYEAVTYGADCAIASSKYMTYVALKEYDPKTCADKCDAHAGCDAFNIYIQREPGVQPSHWCPNPTAIAVTKCALYSEPVTKSQCTNEGQRIGPVDRHNRAFEVAIRGSNAYNKLPAKKIIQFLTVTKYLSAAVPTPSTPSSLLTIRSNTRIITREKEEAASPTSTLYGPRVTPHTPDRASNIDSHGRTFSSRTVTATIDDVVRIDETREVYFPEVAPISTDGPFPHGYWEYSTPGWQPTPRWTPNSRQPTQTPSA</sequence>
<organism evidence="3 4">
    <name type="scientific">Pyrenophora teres f. teres</name>
    <dbReference type="NCBI Taxonomy" id="97479"/>
    <lineage>
        <taxon>Eukaryota</taxon>
        <taxon>Fungi</taxon>
        <taxon>Dikarya</taxon>
        <taxon>Ascomycota</taxon>
        <taxon>Pezizomycotina</taxon>
        <taxon>Dothideomycetes</taxon>
        <taxon>Pleosporomycetidae</taxon>
        <taxon>Pleosporales</taxon>
        <taxon>Pleosporineae</taxon>
        <taxon>Pleosporaceae</taxon>
        <taxon>Pyrenophora</taxon>
    </lineage>
</organism>
<dbReference type="EMBL" id="HG992979">
    <property type="protein sequence ID" value="CAE7021930.1"/>
    <property type="molecule type" value="Genomic_DNA"/>
</dbReference>
<feature type="region of interest" description="Disordered" evidence="1">
    <location>
        <begin position="213"/>
        <end position="242"/>
    </location>
</feature>
<feature type="region of interest" description="Disordered" evidence="1">
    <location>
        <begin position="286"/>
        <end position="311"/>
    </location>
</feature>
<evidence type="ECO:0000313" key="4">
    <source>
        <dbReference type="Proteomes" id="UP000472372"/>
    </source>
</evidence>
<evidence type="ECO:0000256" key="2">
    <source>
        <dbReference type="SAM" id="SignalP"/>
    </source>
</evidence>
<dbReference type="PANTHER" id="PTHR36578:SF1">
    <property type="entry name" value="APPLE DOMAIN-CONTAINING PROTEIN"/>
    <property type="match status" value="1"/>
</dbReference>
<dbReference type="Proteomes" id="UP000472372">
    <property type="component" value="Chromosome 3"/>
</dbReference>
<gene>
    <name evidence="3" type="ORF">PTTW11_03345</name>
</gene>